<comment type="caution">
    <text evidence="3">The sequence shown here is derived from an EMBL/GenBank/DDBJ whole genome shotgun (WGS) entry which is preliminary data.</text>
</comment>
<dbReference type="InterPro" id="IPR012958">
    <property type="entry name" value="CHD_N"/>
</dbReference>
<protein>
    <recommendedName>
        <fullName evidence="2">CHD N-terminal domain-containing protein</fullName>
    </recommendedName>
</protein>
<name>A0A8T2NFI6_9TELE</name>
<dbReference type="InterPro" id="IPR036910">
    <property type="entry name" value="HMG_box_dom_sf"/>
</dbReference>
<dbReference type="OrthoDB" id="5857104at2759"/>
<feature type="compositionally biased region" description="Acidic residues" evidence="1">
    <location>
        <begin position="7"/>
        <end position="20"/>
    </location>
</feature>
<feature type="compositionally biased region" description="Basic residues" evidence="1">
    <location>
        <begin position="323"/>
        <end position="356"/>
    </location>
</feature>
<dbReference type="Pfam" id="PF08073">
    <property type="entry name" value="CHDNT"/>
    <property type="match status" value="1"/>
</dbReference>
<proteinExistence type="predicted"/>
<feature type="domain" description="CHD N-terminal" evidence="2">
    <location>
        <begin position="220"/>
        <end position="271"/>
    </location>
</feature>
<feature type="region of interest" description="Disordered" evidence="1">
    <location>
        <begin position="164"/>
        <end position="210"/>
    </location>
</feature>
<dbReference type="CDD" id="cd00084">
    <property type="entry name" value="HMG-box_SF"/>
    <property type="match status" value="1"/>
</dbReference>
<organism evidence="3 4">
    <name type="scientific">Albula glossodonta</name>
    <name type="common">roundjaw bonefish</name>
    <dbReference type="NCBI Taxonomy" id="121402"/>
    <lineage>
        <taxon>Eukaryota</taxon>
        <taxon>Metazoa</taxon>
        <taxon>Chordata</taxon>
        <taxon>Craniata</taxon>
        <taxon>Vertebrata</taxon>
        <taxon>Euteleostomi</taxon>
        <taxon>Actinopterygii</taxon>
        <taxon>Neopterygii</taxon>
        <taxon>Teleostei</taxon>
        <taxon>Albuliformes</taxon>
        <taxon>Albulidae</taxon>
        <taxon>Albula</taxon>
    </lineage>
</organism>
<evidence type="ECO:0000256" key="1">
    <source>
        <dbReference type="SAM" id="MobiDB-lite"/>
    </source>
</evidence>
<feature type="compositionally biased region" description="Low complexity" evidence="1">
    <location>
        <begin position="295"/>
        <end position="306"/>
    </location>
</feature>
<sequence>MPGSLSNEDEGQDDMDFEDEIPVRRTPSPCGKVIATLPSTILLWHHCQPELQICALQGSVPGPTGWQPYRRPPRYLAPSSLPGTLGNFFWASQMKFAVTRQGRGAQQGFKINTMNLSCLAETPSCFVASRVSGDEEEEDEAETTPLTPLDRFFSEDDSLKQQKRKKACKMKEGKLPKVKKRKKQFVPPQVGSSDLEEASEREDEQREKSDKWGLEDVDYAFSEEDYHTLTNYKAFSQFLRPLIAKKNPKIPMSKMMTVLGAKWREFSANNPFKGTSATAVAAAVAAAVETVTVSSPISVSSVQQTSHLGPIRKAKTKEGKGPGARRKTKSVKEAKKKGKGKKTKPKMAQSGKRKKASSSEEDNLEESDWDDISIHSVSVRSDTSGAPKKTARRGRKKKKSEYSAEGITSSVRHKANGDLCTLLICTQQLIQAPQVGPGENQTGLVPLRNTERGFSVCDCAFYHVFPGPARSWVERVARSAPVYASLRLCIRRCLLV</sequence>
<evidence type="ECO:0000259" key="2">
    <source>
        <dbReference type="Pfam" id="PF08073"/>
    </source>
</evidence>
<dbReference type="SUPFAM" id="SSF47095">
    <property type="entry name" value="HMG-box"/>
    <property type="match status" value="1"/>
</dbReference>
<keyword evidence="4" id="KW-1185">Reference proteome</keyword>
<feature type="region of interest" description="Disordered" evidence="1">
    <location>
        <begin position="295"/>
        <end position="407"/>
    </location>
</feature>
<accession>A0A8T2NFI6</accession>
<evidence type="ECO:0000313" key="3">
    <source>
        <dbReference type="EMBL" id="KAG9337691.1"/>
    </source>
</evidence>
<feature type="compositionally biased region" description="Basic residues" evidence="1">
    <location>
        <begin position="389"/>
        <end position="399"/>
    </location>
</feature>
<evidence type="ECO:0000313" key="4">
    <source>
        <dbReference type="Proteomes" id="UP000824540"/>
    </source>
</evidence>
<dbReference type="Proteomes" id="UP000824540">
    <property type="component" value="Unassembled WGS sequence"/>
</dbReference>
<gene>
    <name evidence="3" type="ORF">JZ751_028341</name>
</gene>
<feature type="compositionally biased region" description="Acidic residues" evidence="1">
    <location>
        <begin position="359"/>
        <end position="371"/>
    </location>
</feature>
<feature type="compositionally biased region" description="Polar residues" evidence="1">
    <location>
        <begin position="375"/>
        <end position="384"/>
    </location>
</feature>
<feature type="region of interest" description="Disordered" evidence="1">
    <location>
        <begin position="1"/>
        <end position="24"/>
    </location>
</feature>
<reference evidence="3" key="1">
    <citation type="thesis" date="2021" institute="BYU ScholarsArchive" country="Provo, UT, USA">
        <title>Applications of and Algorithms for Genome Assembly and Genomic Analyses with an Emphasis on Marine Teleosts.</title>
        <authorList>
            <person name="Pickett B.D."/>
        </authorList>
    </citation>
    <scope>NUCLEOTIDE SEQUENCE</scope>
    <source>
        <strain evidence="3">HI-2016</strain>
    </source>
</reference>
<dbReference type="EMBL" id="JAFBMS010000082">
    <property type="protein sequence ID" value="KAG9337691.1"/>
    <property type="molecule type" value="Genomic_DNA"/>
</dbReference>
<dbReference type="AlphaFoldDB" id="A0A8T2NFI6"/>